<proteinExistence type="inferred from homology"/>
<dbReference type="EMBL" id="JAIZAY010000004">
    <property type="protein sequence ID" value="KAJ8043603.1"/>
    <property type="molecule type" value="Genomic_DNA"/>
</dbReference>
<reference evidence="5" key="1">
    <citation type="submission" date="2021-10" db="EMBL/GenBank/DDBJ databases">
        <title>Tropical sea cucumber genome reveals ecological adaptation and Cuvierian tubules defense mechanism.</title>
        <authorList>
            <person name="Chen T."/>
        </authorList>
    </citation>
    <scope>NUCLEOTIDE SEQUENCE</scope>
    <source>
        <strain evidence="5">Nanhai2018</strain>
        <tissue evidence="5">Muscle</tissue>
    </source>
</reference>
<dbReference type="PANTHER" id="PTHR13387">
    <property type="entry name" value="PROTEIN HGH1 HOMOLOG"/>
    <property type="match status" value="1"/>
</dbReference>
<evidence type="ECO:0000256" key="1">
    <source>
        <dbReference type="ARBA" id="ARBA00006712"/>
    </source>
</evidence>
<dbReference type="Gene3D" id="1.25.10.10">
    <property type="entry name" value="Leucine-rich Repeat Variant"/>
    <property type="match status" value="1"/>
</dbReference>
<evidence type="ECO:0000256" key="2">
    <source>
        <dbReference type="ARBA" id="ARBA00014076"/>
    </source>
</evidence>
<dbReference type="InterPro" id="IPR007205">
    <property type="entry name" value="Protein_HGH1_N"/>
</dbReference>
<organism evidence="5 6">
    <name type="scientific">Holothuria leucospilota</name>
    <name type="common">Black long sea cucumber</name>
    <name type="synonym">Mertensiothuria leucospilota</name>
    <dbReference type="NCBI Taxonomy" id="206669"/>
    <lineage>
        <taxon>Eukaryota</taxon>
        <taxon>Metazoa</taxon>
        <taxon>Echinodermata</taxon>
        <taxon>Eleutherozoa</taxon>
        <taxon>Echinozoa</taxon>
        <taxon>Holothuroidea</taxon>
        <taxon>Aspidochirotacea</taxon>
        <taxon>Aspidochirotida</taxon>
        <taxon>Holothuriidae</taxon>
        <taxon>Holothuria</taxon>
    </lineage>
</organism>
<dbReference type="Pfam" id="PF04064">
    <property type="entry name" value="DUF384"/>
    <property type="match status" value="1"/>
</dbReference>
<dbReference type="OrthoDB" id="338814at2759"/>
<protein>
    <recommendedName>
        <fullName evidence="2">Protein HGH1 homolog</fullName>
    </recommendedName>
</protein>
<dbReference type="Proteomes" id="UP001152320">
    <property type="component" value="Chromosome 4"/>
</dbReference>
<evidence type="ECO:0000313" key="5">
    <source>
        <dbReference type="EMBL" id="KAJ8043603.1"/>
    </source>
</evidence>
<dbReference type="InterPro" id="IPR011989">
    <property type="entry name" value="ARM-like"/>
</dbReference>
<comment type="caution">
    <text evidence="5">The sequence shown here is derived from an EMBL/GenBank/DDBJ whole genome shotgun (WGS) entry which is preliminary data.</text>
</comment>
<dbReference type="Pfam" id="PF04063">
    <property type="entry name" value="DUF383"/>
    <property type="match status" value="1"/>
</dbReference>
<evidence type="ECO:0000259" key="4">
    <source>
        <dbReference type="Pfam" id="PF04064"/>
    </source>
</evidence>
<dbReference type="AlphaFoldDB" id="A0A9Q1HFZ8"/>
<dbReference type="InterPro" id="IPR016024">
    <property type="entry name" value="ARM-type_fold"/>
</dbReference>
<comment type="similarity">
    <text evidence="1">Belongs to the HGH1 family.</text>
</comment>
<dbReference type="PANTHER" id="PTHR13387:SF9">
    <property type="entry name" value="PROTEIN HGH1 HOMOLOG"/>
    <property type="match status" value="1"/>
</dbReference>
<accession>A0A9Q1HFZ8</accession>
<sequence length="370" mass="42282">MDDKLLDELISFLAPSAQPPLREKALEYVVGLSGTEEGLKSLEPRITKCVLALCDLTDDLNKTFREDVFKGLINLSSVEKAASKVSHEKEIVLKLLQIICDPTHTCADEGCMVLSNLTRNSGNCQQILNCLEDPNIRQTIDLAKLVEVFCTDGYNKSASLHSLGSVLANLMQLKEARKFVLDRDRCVVQRLLPYTQYMQSEVRRRGVVTALKNCCFETEHHEWLLSDSVDILPYLLLPLAGPEELDEDDMEGMPEDLQYLDEDKRREPDPVIRKLLIESIMKLCSTKVGRDIIKAKRAYIIMREYDKWEQNVQVKDVAYELIQLLIGDDPEDDIKDLDKINIPAEVQEKFEKLTKENPRIEDDEFYEGDS</sequence>
<keyword evidence="6" id="KW-1185">Reference proteome</keyword>
<dbReference type="SUPFAM" id="SSF48371">
    <property type="entry name" value="ARM repeat"/>
    <property type="match status" value="1"/>
</dbReference>
<dbReference type="InterPro" id="IPR007206">
    <property type="entry name" value="Protein_HGH1_C"/>
</dbReference>
<evidence type="ECO:0000259" key="3">
    <source>
        <dbReference type="Pfam" id="PF04063"/>
    </source>
</evidence>
<dbReference type="InterPro" id="IPR039717">
    <property type="entry name" value="Hgh1"/>
</dbReference>
<feature type="domain" description="Protein HGH1 N-terminal" evidence="3">
    <location>
        <begin position="99"/>
        <end position="274"/>
    </location>
</feature>
<name>A0A9Q1HFZ8_HOLLE</name>
<gene>
    <name evidence="5" type="ORF">HOLleu_10777</name>
</gene>
<evidence type="ECO:0000313" key="6">
    <source>
        <dbReference type="Proteomes" id="UP001152320"/>
    </source>
</evidence>
<feature type="domain" description="Protein HGH1 C-terminal" evidence="4">
    <location>
        <begin position="279"/>
        <end position="332"/>
    </location>
</feature>